<feature type="compositionally biased region" description="Low complexity" evidence="1">
    <location>
        <begin position="31"/>
        <end position="50"/>
    </location>
</feature>
<accession>A0A9P6IN78</accession>
<comment type="caution">
    <text evidence="2">The sequence shown here is derived from an EMBL/GenBank/DDBJ whole genome shotgun (WGS) entry which is preliminary data.</text>
</comment>
<feature type="non-terminal residue" evidence="2">
    <location>
        <position position="221"/>
    </location>
</feature>
<dbReference type="EMBL" id="JAAAHW010009450">
    <property type="protein sequence ID" value="KAF9940671.1"/>
    <property type="molecule type" value="Genomic_DNA"/>
</dbReference>
<dbReference type="AlphaFoldDB" id="A0A9P6IN78"/>
<feature type="compositionally biased region" description="Basic and acidic residues" evidence="1">
    <location>
        <begin position="53"/>
        <end position="64"/>
    </location>
</feature>
<evidence type="ECO:0000313" key="2">
    <source>
        <dbReference type="EMBL" id="KAF9940671.1"/>
    </source>
</evidence>
<gene>
    <name evidence="2" type="ORF">BGZ65_006413</name>
</gene>
<keyword evidence="3" id="KW-1185">Reference proteome</keyword>
<organism evidence="2 3">
    <name type="scientific">Modicella reniformis</name>
    <dbReference type="NCBI Taxonomy" id="1440133"/>
    <lineage>
        <taxon>Eukaryota</taxon>
        <taxon>Fungi</taxon>
        <taxon>Fungi incertae sedis</taxon>
        <taxon>Mucoromycota</taxon>
        <taxon>Mortierellomycotina</taxon>
        <taxon>Mortierellomycetes</taxon>
        <taxon>Mortierellales</taxon>
        <taxon>Mortierellaceae</taxon>
        <taxon>Modicella</taxon>
    </lineage>
</organism>
<evidence type="ECO:0000256" key="1">
    <source>
        <dbReference type="SAM" id="MobiDB-lite"/>
    </source>
</evidence>
<feature type="compositionally biased region" description="Polar residues" evidence="1">
    <location>
        <begin position="146"/>
        <end position="160"/>
    </location>
</feature>
<dbReference type="OrthoDB" id="8068875at2759"/>
<sequence length="221" mass="23739">MPDSPLPLVATHGDPQTTMHKKRGLSPMSIPAKTATATSSTRSSPGPAASMEDFGRHKDHRLYDPNEYSKSVPSFSVSHILSPIKASNAKAGELARDEKTTTARSSPSHIERGGTPLIRSLLSVSPFSKMFSPGSSPSPGHRYKSESQQLSQKLRPSPSKQVKKSLSIEEFTNTTERSRRHLGTNIFAGGLQPPPRPRSFSPARSGGAMTSSTSDVSNETT</sequence>
<name>A0A9P6IN78_9FUNG</name>
<feature type="region of interest" description="Disordered" evidence="1">
    <location>
        <begin position="129"/>
        <end position="221"/>
    </location>
</feature>
<reference evidence="2" key="1">
    <citation type="journal article" date="2020" name="Fungal Divers.">
        <title>Resolving the Mortierellaceae phylogeny through synthesis of multi-gene phylogenetics and phylogenomics.</title>
        <authorList>
            <person name="Vandepol N."/>
            <person name="Liber J."/>
            <person name="Desiro A."/>
            <person name="Na H."/>
            <person name="Kennedy M."/>
            <person name="Barry K."/>
            <person name="Grigoriev I.V."/>
            <person name="Miller A.N."/>
            <person name="O'Donnell K."/>
            <person name="Stajich J.E."/>
            <person name="Bonito G."/>
        </authorList>
    </citation>
    <scope>NUCLEOTIDE SEQUENCE</scope>
    <source>
        <strain evidence="2">MES-2147</strain>
    </source>
</reference>
<proteinExistence type="predicted"/>
<feature type="region of interest" description="Disordered" evidence="1">
    <location>
        <begin position="1"/>
        <end position="67"/>
    </location>
</feature>
<dbReference type="Proteomes" id="UP000749646">
    <property type="component" value="Unassembled WGS sequence"/>
</dbReference>
<protein>
    <submittedName>
        <fullName evidence="2">Uncharacterized protein</fullName>
    </submittedName>
</protein>
<evidence type="ECO:0000313" key="3">
    <source>
        <dbReference type="Proteomes" id="UP000749646"/>
    </source>
</evidence>
<feature type="compositionally biased region" description="Polar residues" evidence="1">
    <location>
        <begin position="208"/>
        <end position="221"/>
    </location>
</feature>
<feature type="region of interest" description="Disordered" evidence="1">
    <location>
        <begin position="89"/>
        <end position="116"/>
    </location>
</feature>